<feature type="compositionally biased region" description="Low complexity" evidence="2">
    <location>
        <begin position="324"/>
        <end position="338"/>
    </location>
</feature>
<feature type="chain" id="PRO_5002157752" evidence="3">
    <location>
        <begin position="28"/>
        <end position="383"/>
    </location>
</feature>
<comment type="caution">
    <text evidence="4">The sequence shown here is derived from an EMBL/GenBank/DDBJ whole genome shotgun (WGS) entry which is preliminary data.</text>
</comment>
<feature type="repeat" description="TPR" evidence="1">
    <location>
        <begin position="108"/>
        <end position="141"/>
    </location>
</feature>
<evidence type="ECO:0000313" key="4">
    <source>
        <dbReference type="EMBL" id="KIG18143.1"/>
    </source>
</evidence>
<feature type="region of interest" description="Disordered" evidence="2">
    <location>
        <begin position="36"/>
        <end position="57"/>
    </location>
</feature>
<dbReference type="EMBL" id="JMCC02000014">
    <property type="protein sequence ID" value="KIG18143.1"/>
    <property type="molecule type" value="Genomic_DNA"/>
</dbReference>
<name>A0A0C2A424_9BACT</name>
<keyword evidence="3" id="KW-0732">Signal</keyword>
<dbReference type="Gene3D" id="1.25.40.10">
    <property type="entry name" value="Tetratricopeptide repeat domain"/>
    <property type="match status" value="1"/>
</dbReference>
<sequence length="383" mass="39871">MSLMTARIASSSFFACLSLCVGMGLVAGCGKDAGTADAGQAEAGKNDAGAKPDQPAPPALTQAELEALYVASKDRFEATIDLPDAAFREIQADLMRVATEAEDVHLRANASLLLGGIHEARNDQRSAISFYRQAIELIPEEAAPHIVLALALSKDQKWPEAIAEQWIVVEMIPDDLVGWLLLGEFLVKGGDLEEAAQVYGAYELRRKGLLDGLTLKHDGEYVKDEAERAACAEALAPAVDNGTALALLYVLDSETSPVVRERVAAIMGEQRLIGYKKLLEAKLATEPVAEVKQAIEWALAEIERDPVETAPGPIPETIAKQVEAEAAAQAAADQAAAGEGEGEGEGEADAGAAAQAGDAAGAKPGDPGAADSAADPATGADPK</sequence>
<dbReference type="InterPro" id="IPR011990">
    <property type="entry name" value="TPR-like_helical_dom_sf"/>
</dbReference>
<organism evidence="4 5">
    <name type="scientific">Enhygromyxa salina</name>
    <dbReference type="NCBI Taxonomy" id="215803"/>
    <lineage>
        <taxon>Bacteria</taxon>
        <taxon>Pseudomonadati</taxon>
        <taxon>Myxococcota</taxon>
        <taxon>Polyangia</taxon>
        <taxon>Nannocystales</taxon>
        <taxon>Nannocystaceae</taxon>
        <taxon>Enhygromyxa</taxon>
    </lineage>
</organism>
<feature type="signal peptide" evidence="3">
    <location>
        <begin position="1"/>
        <end position="27"/>
    </location>
</feature>
<dbReference type="SUPFAM" id="SSF48452">
    <property type="entry name" value="TPR-like"/>
    <property type="match status" value="1"/>
</dbReference>
<evidence type="ECO:0000256" key="3">
    <source>
        <dbReference type="SAM" id="SignalP"/>
    </source>
</evidence>
<proteinExistence type="predicted"/>
<gene>
    <name evidence="4" type="ORF">DB30_01647</name>
</gene>
<dbReference type="AlphaFoldDB" id="A0A0C2A424"/>
<feature type="region of interest" description="Disordered" evidence="2">
    <location>
        <begin position="323"/>
        <end position="383"/>
    </location>
</feature>
<reference evidence="4 5" key="1">
    <citation type="submission" date="2014-12" db="EMBL/GenBank/DDBJ databases">
        <title>Genome assembly of Enhygromyxa salina DSM 15201.</title>
        <authorList>
            <person name="Sharma G."/>
            <person name="Subramanian S."/>
        </authorList>
    </citation>
    <scope>NUCLEOTIDE SEQUENCE [LARGE SCALE GENOMIC DNA]</scope>
    <source>
        <strain evidence="4 5">DSM 15201</strain>
    </source>
</reference>
<accession>A0A0C2A424</accession>
<protein>
    <submittedName>
        <fullName evidence="4">Uncharacterized protein</fullName>
    </submittedName>
</protein>
<keyword evidence="1" id="KW-0802">TPR repeat</keyword>
<dbReference type="PROSITE" id="PS51257">
    <property type="entry name" value="PROKAR_LIPOPROTEIN"/>
    <property type="match status" value="1"/>
</dbReference>
<evidence type="ECO:0000313" key="5">
    <source>
        <dbReference type="Proteomes" id="UP000031599"/>
    </source>
</evidence>
<evidence type="ECO:0000256" key="1">
    <source>
        <dbReference type="PROSITE-ProRule" id="PRU00339"/>
    </source>
</evidence>
<dbReference type="InterPro" id="IPR019734">
    <property type="entry name" value="TPR_rpt"/>
</dbReference>
<feature type="compositionally biased region" description="Low complexity" evidence="2">
    <location>
        <begin position="349"/>
        <end position="383"/>
    </location>
</feature>
<dbReference type="Proteomes" id="UP000031599">
    <property type="component" value="Unassembled WGS sequence"/>
</dbReference>
<dbReference type="PROSITE" id="PS50005">
    <property type="entry name" value="TPR"/>
    <property type="match status" value="1"/>
</dbReference>
<evidence type="ECO:0000256" key="2">
    <source>
        <dbReference type="SAM" id="MobiDB-lite"/>
    </source>
</evidence>